<reference evidence="2 3" key="1">
    <citation type="submission" date="2018-07" db="EMBL/GenBank/DDBJ databases">
        <title>Leeuwenhoekiella genomics.</title>
        <authorList>
            <person name="Tahon G."/>
            <person name="Willems A."/>
        </authorList>
    </citation>
    <scope>NUCLEOTIDE SEQUENCE [LARGE SCALE GENOMIC DNA]</scope>
    <source>
        <strain evidence="2 3">LMG 29608</strain>
    </source>
</reference>
<gene>
    <name evidence="2" type="ORF">DSM02_2436</name>
</gene>
<evidence type="ECO:0000313" key="3">
    <source>
        <dbReference type="Proteomes" id="UP000289859"/>
    </source>
</evidence>
<name>A0A4V1KQ90_9FLAO</name>
<evidence type="ECO:0000313" key="2">
    <source>
        <dbReference type="EMBL" id="RXG20582.1"/>
    </source>
</evidence>
<dbReference type="EMBL" id="QOVK01000010">
    <property type="protein sequence ID" value="RXG20582.1"/>
    <property type="molecule type" value="Genomic_DNA"/>
</dbReference>
<dbReference type="OrthoDB" id="158267at2"/>
<dbReference type="InterPro" id="IPR051532">
    <property type="entry name" value="Ester_Hydrolysis_Enzymes"/>
</dbReference>
<dbReference type="AlphaFoldDB" id="A0A4V1KQ90"/>
<dbReference type="PANTHER" id="PTHR30383">
    <property type="entry name" value="THIOESTERASE 1/PROTEASE 1/LYSOPHOSPHOLIPASE L1"/>
    <property type="match status" value="1"/>
</dbReference>
<dbReference type="RefSeq" id="WP_128765847.1">
    <property type="nucleotide sequence ID" value="NZ_JBHUOO010000008.1"/>
</dbReference>
<dbReference type="Gene3D" id="3.40.50.1110">
    <property type="entry name" value="SGNH hydrolase"/>
    <property type="match status" value="1"/>
</dbReference>
<evidence type="ECO:0000259" key="1">
    <source>
        <dbReference type="Pfam" id="PF13472"/>
    </source>
</evidence>
<feature type="domain" description="SGNH hydrolase-type esterase" evidence="1">
    <location>
        <begin position="66"/>
        <end position="242"/>
    </location>
</feature>
<dbReference type="CDD" id="cd01832">
    <property type="entry name" value="SGNH_hydrolase_like_1"/>
    <property type="match status" value="1"/>
</dbReference>
<sequence length="264" mass="29929">MPDKFVVYILALGFLLSGNILAQNQEKSKLPLGKSIMHYFEANFQFRDKTQSIKPFSAPNKIAYLALGDSYTAGTSICYTCAFPVQLAYLLNENKSRDVQITRYAEAGWRTDDLINTLKLKNISSDFDFTTLLIGSNNLYQRKAFSQFKTEFLQLLEFAINHTKNKAEGVFVISIPDYAYTPFGQKENNTKRISKKVNAYNSFIEEVAKQRGVNFLDITAITKRGLSEPTLIAKDGLHLSKKANTEIVNRIKPFIENVLKVKEP</sequence>
<dbReference type="InterPro" id="IPR013830">
    <property type="entry name" value="SGNH_hydro"/>
</dbReference>
<dbReference type="GO" id="GO:0004622">
    <property type="term" value="F:phosphatidylcholine lysophospholipase activity"/>
    <property type="evidence" value="ECO:0007669"/>
    <property type="project" value="TreeGrafter"/>
</dbReference>
<keyword evidence="3" id="KW-1185">Reference proteome</keyword>
<dbReference type="InterPro" id="IPR036514">
    <property type="entry name" value="SGNH_hydro_sf"/>
</dbReference>
<accession>A0A4V1KQ90</accession>
<organism evidence="2 3">
    <name type="scientific">Leeuwenhoekiella polynyae</name>
    <dbReference type="NCBI Taxonomy" id="1550906"/>
    <lineage>
        <taxon>Bacteria</taxon>
        <taxon>Pseudomonadati</taxon>
        <taxon>Bacteroidota</taxon>
        <taxon>Flavobacteriia</taxon>
        <taxon>Flavobacteriales</taxon>
        <taxon>Flavobacteriaceae</taxon>
        <taxon>Leeuwenhoekiella</taxon>
    </lineage>
</organism>
<dbReference type="SUPFAM" id="SSF52266">
    <property type="entry name" value="SGNH hydrolase"/>
    <property type="match status" value="1"/>
</dbReference>
<proteinExistence type="predicted"/>
<dbReference type="PANTHER" id="PTHR30383:SF5">
    <property type="entry name" value="SGNH HYDROLASE-TYPE ESTERASE DOMAIN-CONTAINING PROTEIN"/>
    <property type="match status" value="1"/>
</dbReference>
<dbReference type="Proteomes" id="UP000289859">
    <property type="component" value="Unassembled WGS sequence"/>
</dbReference>
<dbReference type="Pfam" id="PF13472">
    <property type="entry name" value="Lipase_GDSL_2"/>
    <property type="match status" value="1"/>
</dbReference>
<protein>
    <submittedName>
        <fullName evidence="2">Lysophospholipase L1-like esterase</fullName>
    </submittedName>
</protein>
<comment type="caution">
    <text evidence="2">The sequence shown here is derived from an EMBL/GenBank/DDBJ whole genome shotgun (WGS) entry which is preliminary data.</text>
</comment>